<organism evidence="8 9">
    <name type="scientific">Pieris macdunnoughi</name>
    <dbReference type="NCBI Taxonomy" id="345717"/>
    <lineage>
        <taxon>Eukaryota</taxon>
        <taxon>Metazoa</taxon>
        <taxon>Ecdysozoa</taxon>
        <taxon>Arthropoda</taxon>
        <taxon>Hexapoda</taxon>
        <taxon>Insecta</taxon>
        <taxon>Pterygota</taxon>
        <taxon>Neoptera</taxon>
        <taxon>Endopterygota</taxon>
        <taxon>Lepidoptera</taxon>
        <taxon>Glossata</taxon>
        <taxon>Ditrysia</taxon>
        <taxon>Papilionoidea</taxon>
        <taxon>Pieridae</taxon>
        <taxon>Pierinae</taxon>
        <taxon>Pieris</taxon>
    </lineage>
</organism>
<comment type="subunit">
    <text evidence="2">Homodimer.</text>
</comment>
<evidence type="ECO:0000313" key="9">
    <source>
        <dbReference type="Proteomes" id="UP000663880"/>
    </source>
</evidence>
<dbReference type="Pfam" id="PF00232">
    <property type="entry name" value="Glyco_hydro_1"/>
    <property type="match status" value="1"/>
</dbReference>
<sequence>MGQITFLCLLIFTLAYGKSVKTERHEPRKFPDGFRFGTATASYQVEGAWNVDGKSENIWDRLSHTQPCVINNCDTGDVADNSYYNYKRDVEMMRELGLDFYRFSISWSRLLPTSFPDHINREAVHYYNNLIDEMLKYNIEPMVTLYHWDLPQKLQDLGGWTNPNMVDWFTDYCRNIFELFGDRVKTWFTINEPREVCYQGYAGMSKAPNLNISGYAEYHCAKNLLVSHAKVYHMYKNEFNKEGDTIGIVLSSRWCEPESEKHVQAAEDIFQFELGQYAHPIFSNTGDWPAVMKNNIASKSAAQGFYRSRLPEFTPDEVEMVKGSSDFFGLNHYTTNLVYRNESVEGYHASPSYYDDANAILYQPADWVGSYPGTTWLKVVPWGFHKLLNKIREEYNNPPVYITENGCATNPGIMDDSRVSYYMSYLAAMLDAIEEGSDVQLYTAWSLMDNFEWYFGYDDRFGLYEVDYSVEERTRTPRKSAYFYKDLLRTRTLDVHYEPDMSIPMEIDIGH</sequence>
<accession>A0A821NIB6</accession>
<keyword evidence="4" id="KW-0325">Glycoprotein</keyword>
<dbReference type="FunFam" id="3.20.20.80:FF:000013">
    <property type="entry name" value="lactase-phlorizin hydrolase"/>
    <property type="match status" value="1"/>
</dbReference>
<feature type="signal peptide" evidence="7">
    <location>
        <begin position="1"/>
        <end position="17"/>
    </location>
</feature>
<dbReference type="InterPro" id="IPR033132">
    <property type="entry name" value="GH_1_N_CS"/>
</dbReference>
<keyword evidence="3" id="KW-0378">Hydrolase</keyword>
<evidence type="ECO:0000256" key="4">
    <source>
        <dbReference type="ARBA" id="ARBA00023180"/>
    </source>
</evidence>
<gene>
    <name evidence="8" type="ORF">PMACD_LOCUS2613</name>
</gene>
<protein>
    <recommendedName>
        <fullName evidence="10">Glycoside hydrolase family 1</fullName>
    </recommendedName>
</protein>
<proteinExistence type="inferred from homology"/>
<dbReference type="EMBL" id="CAJOBZ010000004">
    <property type="protein sequence ID" value="CAF4786027.1"/>
    <property type="molecule type" value="Genomic_DNA"/>
</dbReference>
<evidence type="ECO:0000256" key="1">
    <source>
        <dbReference type="ARBA" id="ARBA00010838"/>
    </source>
</evidence>
<dbReference type="AlphaFoldDB" id="A0A821NIB6"/>
<evidence type="ECO:0000313" key="8">
    <source>
        <dbReference type="EMBL" id="CAF4786027.1"/>
    </source>
</evidence>
<feature type="chain" id="PRO_5032764783" description="Glycoside hydrolase family 1" evidence="7">
    <location>
        <begin position="18"/>
        <end position="511"/>
    </location>
</feature>
<dbReference type="InterPro" id="IPR017853">
    <property type="entry name" value="GH"/>
</dbReference>
<dbReference type="PANTHER" id="PTHR10353">
    <property type="entry name" value="GLYCOSYL HYDROLASE"/>
    <property type="match status" value="1"/>
</dbReference>
<dbReference type="InterPro" id="IPR001360">
    <property type="entry name" value="Glyco_hydro_1"/>
</dbReference>
<dbReference type="PROSITE" id="PS00653">
    <property type="entry name" value="GLYCOSYL_HYDROL_F1_2"/>
    <property type="match status" value="1"/>
</dbReference>
<dbReference type="PRINTS" id="PR00131">
    <property type="entry name" value="GLHYDRLASE1"/>
</dbReference>
<evidence type="ECO:0000256" key="5">
    <source>
        <dbReference type="ARBA" id="ARBA00023295"/>
    </source>
</evidence>
<dbReference type="GO" id="GO:0008422">
    <property type="term" value="F:beta-glucosidase activity"/>
    <property type="evidence" value="ECO:0007669"/>
    <property type="project" value="TreeGrafter"/>
</dbReference>
<evidence type="ECO:0000256" key="6">
    <source>
        <dbReference type="RuleBase" id="RU003690"/>
    </source>
</evidence>
<reference evidence="8" key="1">
    <citation type="submission" date="2021-02" db="EMBL/GenBank/DDBJ databases">
        <authorList>
            <person name="Steward A R."/>
        </authorList>
    </citation>
    <scope>NUCLEOTIDE SEQUENCE</scope>
</reference>
<comment type="caution">
    <text evidence="8">The sequence shown here is derived from an EMBL/GenBank/DDBJ whole genome shotgun (WGS) entry which is preliminary data.</text>
</comment>
<evidence type="ECO:0000256" key="3">
    <source>
        <dbReference type="ARBA" id="ARBA00022801"/>
    </source>
</evidence>
<comment type="similarity">
    <text evidence="1 6">Belongs to the glycosyl hydrolase 1 family.</text>
</comment>
<dbReference type="Proteomes" id="UP000663880">
    <property type="component" value="Unassembled WGS sequence"/>
</dbReference>
<dbReference type="PANTHER" id="PTHR10353:SF36">
    <property type="entry name" value="LP05116P"/>
    <property type="match status" value="1"/>
</dbReference>
<dbReference type="Gene3D" id="3.20.20.80">
    <property type="entry name" value="Glycosidases"/>
    <property type="match status" value="1"/>
</dbReference>
<evidence type="ECO:0000256" key="7">
    <source>
        <dbReference type="SAM" id="SignalP"/>
    </source>
</evidence>
<keyword evidence="5" id="KW-0326">Glycosidase</keyword>
<name>A0A821NIB6_9NEOP</name>
<keyword evidence="7" id="KW-0732">Signal</keyword>
<evidence type="ECO:0000256" key="2">
    <source>
        <dbReference type="ARBA" id="ARBA00011738"/>
    </source>
</evidence>
<dbReference type="SUPFAM" id="SSF51445">
    <property type="entry name" value="(Trans)glycosidases"/>
    <property type="match status" value="1"/>
</dbReference>
<keyword evidence="9" id="KW-1185">Reference proteome</keyword>
<evidence type="ECO:0008006" key="10">
    <source>
        <dbReference type="Google" id="ProtNLM"/>
    </source>
</evidence>
<dbReference type="OrthoDB" id="65569at2759"/>
<dbReference type="GO" id="GO:0005975">
    <property type="term" value="P:carbohydrate metabolic process"/>
    <property type="evidence" value="ECO:0007669"/>
    <property type="project" value="InterPro"/>
</dbReference>